<dbReference type="Proteomes" id="UP000582659">
    <property type="component" value="Unassembled WGS sequence"/>
</dbReference>
<accession>A0A1I7RUH7</accession>
<reference evidence="2" key="2">
    <citation type="submission" date="2020-09" db="EMBL/GenBank/DDBJ databases">
        <authorList>
            <person name="Kikuchi T."/>
        </authorList>
    </citation>
    <scope>NUCLEOTIDE SEQUENCE</scope>
    <source>
        <strain evidence="2">Ka4C1</strain>
    </source>
</reference>
<name>A0A1I7RUH7_BURXY</name>
<evidence type="ECO:0000313" key="3">
    <source>
        <dbReference type="Proteomes" id="UP000095284"/>
    </source>
</evidence>
<proteinExistence type="predicted"/>
<evidence type="ECO:0000313" key="2">
    <source>
        <dbReference type="EMBL" id="CAD5225130.1"/>
    </source>
</evidence>
<dbReference type="EMBL" id="CAJFCV020000004">
    <property type="protein sequence ID" value="CAG9114135.1"/>
    <property type="molecule type" value="Genomic_DNA"/>
</dbReference>
<gene>
    <name evidence="2" type="ORF">BXYJ_LOCUS8390</name>
</gene>
<evidence type="ECO:0000313" key="4">
    <source>
        <dbReference type="Proteomes" id="UP000659654"/>
    </source>
</evidence>
<sequence>MNVLLKLFLSVLRWSLTTMDDAQFWSIINFLTQCQALSELFDQTKYNGISLTTYEMFFENGATHINEHNFQYPQFNKTSTELYLRNASDIDKYASMTTAITDDNGKITRSMGLHKNNTRAYALIYEKENIVRYDYWRPFFLPNETVSITCSENKAVIYHTPTLIPDAENERDFPEREIPQDYIDCFDKIGVDEKRHLIVYKDGEQCKQIDWKMKQWKPQNCERIPIHLEKGGQTKLFSLIYLIVETGCKTTLTNKIIDNTYVRFTHTFPPTTIPPTTIPPTTIPPTENENVTEGVSVGPDVHPSLLPVVFLWFMYTIIC</sequence>
<keyword evidence="4" id="KW-1185">Reference proteome</keyword>
<reference evidence="5" key="1">
    <citation type="submission" date="2016-11" db="UniProtKB">
        <authorList>
            <consortium name="WormBaseParasite"/>
        </authorList>
    </citation>
    <scope>IDENTIFICATION</scope>
</reference>
<evidence type="ECO:0000313" key="5">
    <source>
        <dbReference type="WBParaSite" id="BXY_0438700.1"/>
    </source>
</evidence>
<dbReference type="Proteomes" id="UP000095284">
    <property type="component" value="Unplaced"/>
</dbReference>
<dbReference type="WBParaSite" id="BXY_0438700.1">
    <property type="protein sequence ID" value="BXY_0438700.1"/>
    <property type="gene ID" value="BXY_0438700"/>
</dbReference>
<dbReference type="Proteomes" id="UP000659654">
    <property type="component" value="Unassembled WGS sequence"/>
</dbReference>
<dbReference type="EMBL" id="CAJFDI010000004">
    <property type="protein sequence ID" value="CAD5225130.1"/>
    <property type="molecule type" value="Genomic_DNA"/>
</dbReference>
<organism evidence="3 5">
    <name type="scientific">Bursaphelenchus xylophilus</name>
    <name type="common">Pinewood nematode worm</name>
    <name type="synonym">Aphelenchoides xylophilus</name>
    <dbReference type="NCBI Taxonomy" id="6326"/>
    <lineage>
        <taxon>Eukaryota</taxon>
        <taxon>Metazoa</taxon>
        <taxon>Ecdysozoa</taxon>
        <taxon>Nematoda</taxon>
        <taxon>Chromadorea</taxon>
        <taxon>Rhabditida</taxon>
        <taxon>Tylenchina</taxon>
        <taxon>Tylenchomorpha</taxon>
        <taxon>Aphelenchoidea</taxon>
        <taxon>Aphelenchoididae</taxon>
        <taxon>Bursaphelenchus</taxon>
    </lineage>
</organism>
<protein>
    <submittedName>
        <fullName evidence="2">(pine wood nematode) hypothetical protein</fullName>
    </submittedName>
</protein>
<dbReference type="AlphaFoldDB" id="A0A1I7RUH7"/>
<evidence type="ECO:0000256" key="1">
    <source>
        <dbReference type="SAM" id="SignalP"/>
    </source>
</evidence>
<keyword evidence="1" id="KW-0732">Signal</keyword>
<feature type="chain" id="PRO_5035359453" evidence="1">
    <location>
        <begin position="20"/>
        <end position="319"/>
    </location>
</feature>
<feature type="signal peptide" evidence="1">
    <location>
        <begin position="1"/>
        <end position="19"/>
    </location>
</feature>